<dbReference type="InterPro" id="IPR052989">
    <property type="entry name" value="Mg-chelatase_DI-like"/>
</dbReference>
<dbReference type="AlphaFoldDB" id="A0A133S652"/>
<accession>A0A133S652</accession>
<proteinExistence type="predicted"/>
<dbReference type="Gene3D" id="3.40.50.300">
    <property type="entry name" value="P-loop containing nucleotide triphosphate hydrolases"/>
    <property type="match status" value="1"/>
</dbReference>
<reference evidence="2 3" key="1">
    <citation type="submission" date="2016-01" db="EMBL/GenBank/DDBJ databases">
        <authorList>
            <person name="Oliw E.H."/>
        </authorList>
    </citation>
    <scope>NUCLEOTIDE SEQUENCE [LARGE SCALE GENOMIC DNA]</scope>
    <source>
        <strain evidence="2 3">CMW7756B</strain>
    </source>
</reference>
<organism evidence="2">
    <name type="scientific">Veillonella atypica</name>
    <dbReference type="NCBI Taxonomy" id="39777"/>
    <lineage>
        <taxon>Bacteria</taxon>
        <taxon>Bacillati</taxon>
        <taxon>Bacillota</taxon>
        <taxon>Negativicutes</taxon>
        <taxon>Veillonellales</taxon>
        <taxon>Veillonellaceae</taxon>
        <taxon>Veillonella</taxon>
    </lineage>
</organism>
<dbReference type="EMBL" id="LRQT01000012">
    <property type="protein sequence ID" value="KXA65153.1"/>
    <property type="molecule type" value="Genomic_DNA"/>
</dbReference>
<dbReference type="GO" id="GO:0016887">
    <property type="term" value="F:ATP hydrolysis activity"/>
    <property type="evidence" value="ECO:0007669"/>
    <property type="project" value="InterPro"/>
</dbReference>
<name>A0A133S652_9FIRM</name>
<gene>
    <name evidence="2" type="ORF">HMPREF3233_00531</name>
</gene>
<dbReference type="STRING" id="39777.B7L28_00605"/>
<dbReference type="InterPro" id="IPR003593">
    <property type="entry name" value="AAA+_ATPase"/>
</dbReference>
<feature type="domain" description="AAA+ ATPase" evidence="1">
    <location>
        <begin position="26"/>
        <end position="176"/>
    </location>
</feature>
<dbReference type="InterPro" id="IPR011704">
    <property type="entry name" value="ATPase_dyneun-rel_AAA"/>
</dbReference>
<sequence>MLYPFTAIVGQDEMKLALLLNAINPSVGGVLIEGEKGTAKSTAVRALANLLPPMETGATAMTVVELPINATEDRVVGSINLEKALQDGVKAFEPGILHAAHQNILYVDEVNLLDDHIVDILLDVAAMGVNTVEREGVSHSHPSRFILVGTMNPEEGDLRPQLLDRFGLSVMVYGEHDPAQRMEVIKRRLAFGGDPVSFVASYAESERALHERLLQARELLPSIIPTDEVLLKIASISIGVGVDGHRPDITMMHTARAHAAFHGRHQITESDLKIAARLALKHRLRRLPFEEQGHDEDRIDTVVSAVLEG</sequence>
<dbReference type="Pfam" id="PF17863">
    <property type="entry name" value="AAA_lid_2"/>
    <property type="match status" value="1"/>
</dbReference>
<dbReference type="GO" id="GO:0005524">
    <property type="term" value="F:ATP binding"/>
    <property type="evidence" value="ECO:0007669"/>
    <property type="project" value="InterPro"/>
</dbReference>
<dbReference type="Gene3D" id="1.10.8.80">
    <property type="entry name" value="Magnesium chelatase subunit I, C-Terminal domain"/>
    <property type="match status" value="1"/>
</dbReference>
<dbReference type="PANTHER" id="PTHR35023">
    <property type="entry name" value="CHELATASE-RELATED"/>
    <property type="match status" value="1"/>
</dbReference>
<dbReference type="PATRIC" id="fig|39777.7.peg.519"/>
<dbReference type="SMART" id="SM00382">
    <property type="entry name" value="AAA"/>
    <property type="match status" value="1"/>
</dbReference>
<dbReference type="PANTHER" id="PTHR35023:SF1">
    <property type="entry name" value="MG-PROTOPORPHYRIN IX CHELATASE"/>
    <property type="match status" value="1"/>
</dbReference>
<protein>
    <submittedName>
        <fullName evidence="2">ATPase family protein</fullName>
    </submittedName>
</protein>
<evidence type="ECO:0000259" key="1">
    <source>
        <dbReference type="SMART" id="SM00382"/>
    </source>
</evidence>
<dbReference type="CDD" id="cd00009">
    <property type="entry name" value="AAA"/>
    <property type="match status" value="1"/>
</dbReference>
<comment type="caution">
    <text evidence="2">The sequence shown here is derived from an EMBL/GenBank/DDBJ whole genome shotgun (WGS) entry which is preliminary data.</text>
</comment>
<dbReference type="InterPro" id="IPR027417">
    <property type="entry name" value="P-loop_NTPase"/>
</dbReference>
<dbReference type="Pfam" id="PF07728">
    <property type="entry name" value="AAA_5"/>
    <property type="match status" value="1"/>
</dbReference>
<evidence type="ECO:0000313" key="3">
    <source>
        <dbReference type="Proteomes" id="UP000070226"/>
    </source>
</evidence>
<dbReference type="RefSeq" id="WP_060807273.1">
    <property type="nucleotide sequence ID" value="NZ_KQ958059.1"/>
</dbReference>
<evidence type="ECO:0000313" key="2">
    <source>
        <dbReference type="EMBL" id="KXA65153.1"/>
    </source>
</evidence>
<dbReference type="SUPFAM" id="SSF52540">
    <property type="entry name" value="P-loop containing nucleoside triphosphate hydrolases"/>
    <property type="match status" value="1"/>
</dbReference>
<dbReference type="InterPro" id="IPR041628">
    <property type="entry name" value="ChlI/MoxR_AAA_lid"/>
</dbReference>
<dbReference type="Proteomes" id="UP000070226">
    <property type="component" value="Unassembled WGS sequence"/>
</dbReference>